<dbReference type="InterPro" id="IPR001480">
    <property type="entry name" value="Bulb-type_lectin_dom"/>
</dbReference>
<feature type="domain" description="Bulb-type lectin" evidence="2">
    <location>
        <begin position="32"/>
        <end position="151"/>
    </location>
</feature>
<comment type="caution">
    <text evidence="3">The sequence shown here is derived from an EMBL/GenBank/DDBJ whole genome shotgun (WGS) entry which is preliminary data.</text>
</comment>
<reference evidence="3" key="1">
    <citation type="submission" date="2021-03" db="EMBL/GenBank/DDBJ databases">
        <authorList>
            <person name="Li Z."/>
            <person name="Yang C."/>
        </authorList>
    </citation>
    <scope>NUCLEOTIDE SEQUENCE</scope>
    <source>
        <strain evidence="3">Dzin_1.0</strain>
        <tissue evidence="3">Leaf</tissue>
    </source>
</reference>
<accession>A0A9D5HE05</accession>
<dbReference type="GO" id="GO:0051707">
    <property type="term" value="P:response to other organism"/>
    <property type="evidence" value="ECO:0007669"/>
    <property type="project" value="UniProtKB-ARBA"/>
</dbReference>
<keyword evidence="1" id="KW-0732">Signal</keyword>
<dbReference type="Gene3D" id="2.90.10.10">
    <property type="entry name" value="Bulb-type lectin domain"/>
    <property type="match status" value="2"/>
</dbReference>
<evidence type="ECO:0000256" key="1">
    <source>
        <dbReference type="SAM" id="SignalP"/>
    </source>
</evidence>
<sequence length="272" mass="30023">MAAPSAILLLLLLSLSSIFVLLAPPCEATDFVLYSNPATALVPGQNFSYDMNPHGIPYGPASLVMQKDCNLVNHHKGKLIWTSNTTGAAGYCYLTVNNYGSAIIKGNYHYTVWSSPASTANVSGDHVFILQWNGGLGVYGPSIWSSTNKGELGSSAISADTTDYVVYSYSVLPAGRIAKYKEFELDLEDSCNLILRRTDTGKVLWQTNKFSDSCDCFVTLDGNGELFVKHRRREILWRSETSSKGGLYVLVLRYDARLVIYGSQVWTTKPFW</sequence>
<gene>
    <name evidence="3" type="ORF">J5N97_021103</name>
</gene>
<dbReference type="Proteomes" id="UP001085076">
    <property type="component" value="Miscellaneous, Linkage group lg05"/>
</dbReference>
<dbReference type="OrthoDB" id="1884773at2759"/>
<dbReference type="AlphaFoldDB" id="A0A9D5HE05"/>
<evidence type="ECO:0000313" key="3">
    <source>
        <dbReference type="EMBL" id="KAJ0973144.1"/>
    </source>
</evidence>
<proteinExistence type="predicted"/>
<dbReference type="EMBL" id="JAGGNH010000005">
    <property type="protein sequence ID" value="KAJ0973144.1"/>
    <property type="molecule type" value="Genomic_DNA"/>
</dbReference>
<dbReference type="SUPFAM" id="SSF51110">
    <property type="entry name" value="alpha-D-mannose-specific plant lectins"/>
    <property type="match status" value="2"/>
</dbReference>
<evidence type="ECO:0000259" key="2">
    <source>
        <dbReference type="PROSITE" id="PS50927"/>
    </source>
</evidence>
<dbReference type="SMART" id="SM00108">
    <property type="entry name" value="B_lectin"/>
    <property type="match status" value="2"/>
</dbReference>
<reference evidence="3" key="2">
    <citation type="journal article" date="2022" name="Hortic Res">
        <title>The genome of Dioscorea zingiberensis sheds light on the biosynthesis, origin and evolution of the medicinally important diosgenin saponins.</title>
        <authorList>
            <person name="Li Y."/>
            <person name="Tan C."/>
            <person name="Li Z."/>
            <person name="Guo J."/>
            <person name="Li S."/>
            <person name="Chen X."/>
            <person name="Wang C."/>
            <person name="Dai X."/>
            <person name="Yang H."/>
            <person name="Song W."/>
            <person name="Hou L."/>
            <person name="Xu J."/>
            <person name="Tong Z."/>
            <person name="Xu A."/>
            <person name="Yuan X."/>
            <person name="Wang W."/>
            <person name="Yang Q."/>
            <person name="Chen L."/>
            <person name="Sun Z."/>
            <person name="Wang K."/>
            <person name="Pan B."/>
            <person name="Chen J."/>
            <person name="Bao Y."/>
            <person name="Liu F."/>
            <person name="Qi X."/>
            <person name="Gang D.R."/>
            <person name="Wen J."/>
            <person name="Li J."/>
        </authorList>
    </citation>
    <scope>NUCLEOTIDE SEQUENCE</scope>
    <source>
        <strain evidence="3">Dzin_1.0</strain>
    </source>
</reference>
<dbReference type="PROSITE" id="PS50927">
    <property type="entry name" value="BULB_LECTIN"/>
    <property type="match status" value="2"/>
</dbReference>
<name>A0A9D5HE05_9LILI</name>
<protein>
    <recommendedName>
        <fullName evidence="2">Bulb-type lectin domain-containing protein</fullName>
    </recommendedName>
</protein>
<feature type="signal peptide" evidence="1">
    <location>
        <begin position="1"/>
        <end position="28"/>
    </location>
</feature>
<dbReference type="InterPro" id="IPR036426">
    <property type="entry name" value="Bulb-type_lectin_dom_sf"/>
</dbReference>
<keyword evidence="4" id="KW-1185">Reference proteome</keyword>
<evidence type="ECO:0000313" key="4">
    <source>
        <dbReference type="Proteomes" id="UP001085076"/>
    </source>
</evidence>
<feature type="chain" id="PRO_5038658161" description="Bulb-type lectin domain-containing protein" evidence="1">
    <location>
        <begin position="29"/>
        <end position="272"/>
    </location>
</feature>
<organism evidence="3 4">
    <name type="scientific">Dioscorea zingiberensis</name>
    <dbReference type="NCBI Taxonomy" id="325984"/>
    <lineage>
        <taxon>Eukaryota</taxon>
        <taxon>Viridiplantae</taxon>
        <taxon>Streptophyta</taxon>
        <taxon>Embryophyta</taxon>
        <taxon>Tracheophyta</taxon>
        <taxon>Spermatophyta</taxon>
        <taxon>Magnoliopsida</taxon>
        <taxon>Liliopsida</taxon>
        <taxon>Dioscoreales</taxon>
        <taxon>Dioscoreaceae</taxon>
        <taxon>Dioscorea</taxon>
    </lineage>
</organism>
<feature type="domain" description="Bulb-type lectin" evidence="2">
    <location>
        <begin position="163"/>
        <end position="272"/>
    </location>
</feature>